<feature type="compositionally biased region" description="Low complexity" evidence="1">
    <location>
        <begin position="373"/>
        <end position="393"/>
    </location>
</feature>
<feature type="compositionally biased region" description="Polar residues" evidence="1">
    <location>
        <begin position="538"/>
        <end position="550"/>
    </location>
</feature>
<feature type="compositionally biased region" description="Polar residues" evidence="1">
    <location>
        <begin position="349"/>
        <end position="364"/>
    </location>
</feature>
<feature type="region of interest" description="Disordered" evidence="1">
    <location>
        <begin position="160"/>
        <end position="194"/>
    </location>
</feature>
<organism evidence="2">
    <name type="scientific">Oppiella nova</name>
    <dbReference type="NCBI Taxonomy" id="334625"/>
    <lineage>
        <taxon>Eukaryota</taxon>
        <taxon>Metazoa</taxon>
        <taxon>Ecdysozoa</taxon>
        <taxon>Arthropoda</taxon>
        <taxon>Chelicerata</taxon>
        <taxon>Arachnida</taxon>
        <taxon>Acari</taxon>
        <taxon>Acariformes</taxon>
        <taxon>Sarcoptiformes</taxon>
        <taxon>Oribatida</taxon>
        <taxon>Brachypylina</taxon>
        <taxon>Oppioidea</taxon>
        <taxon>Oppiidae</taxon>
        <taxon>Oppiella</taxon>
    </lineage>
</organism>
<dbReference type="Proteomes" id="UP000728032">
    <property type="component" value="Unassembled WGS sequence"/>
</dbReference>
<feature type="compositionally biased region" description="Polar residues" evidence="1">
    <location>
        <begin position="465"/>
        <end position="528"/>
    </location>
</feature>
<proteinExistence type="predicted"/>
<dbReference type="EMBL" id="CAJPVJ010000665">
    <property type="protein sequence ID" value="CAG2163103.1"/>
    <property type="molecule type" value="Genomic_DNA"/>
</dbReference>
<feature type="compositionally biased region" description="Basic and acidic residues" evidence="1">
    <location>
        <begin position="172"/>
        <end position="181"/>
    </location>
</feature>
<evidence type="ECO:0000256" key="1">
    <source>
        <dbReference type="SAM" id="MobiDB-lite"/>
    </source>
</evidence>
<dbReference type="EMBL" id="OC915490">
    <property type="protein sequence ID" value="CAD7640677.1"/>
    <property type="molecule type" value="Genomic_DNA"/>
</dbReference>
<feature type="compositionally biased region" description="Basic and acidic residues" evidence="1">
    <location>
        <begin position="35"/>
        <end position="46"/>
    </location>
</feature>
<dbReference type="PANTHER" id="PTHR48148">
    <property type="entry name" value="KERATINOCYTE PROLINE-RICH PROTEIN"/>
    <property type="match status" value="1"/>
</dbReference>
<feature type="region of interest" description="Disordered" evidence="1">
    <location>
        <begin position="633"/>
        <end position="702"/>
    </location>
</feature>
<feature type="compositionally biased region" description="Pro residues" evidence="1">
    <location>
        <begin position="313"/>
        <end position="330"/>
    </location>
</feature>
<dbReference type="AlphaFoldDB" id="A0A7R9LFD0"/>
<accession>A0A7R9LFD0</accession>
<feature type="compositionally biased region" description="Pro residues" evidence="1">
    <location>
        <begin position="61"/>
        <end position="78"/>
    </location>
</feature>
<gene>
    <name evidence="2" type="ORF">ONB1V03_LOCUS2687</name>
</gene>
<keyword evidence="3" id="KW-1185">Reference proteome</keyword>
<evidence type="ECO:0000313" key="3">
    <source>
        <dbReference type="Proteomes" id="UP000728032"/>
    </source>
</evidence>
<feature type="compositionally biased region" description="Low complexity" evidence="1">
    <location>
        <begin position="13"/>
        <end position="34"/>
    </location>
</feature>
<reference evidence="2" key="1">
    <citation type="submission" date="2020-11" db="EMBL/GenBank/DDBJ databases">
        <authorList>
            <person name="Tran Van P."/>
        </authorList>
    </citation>
    <scope>NUCLEOTIDE SEQUENCE</scope>
</reference>
<feature type="compositionally biased region" description="Basic and acidic residues" evidence="1">
    <location>
        <begin position="650"/>
        <end position="659"/>
    </location>
</feature>
<protein>
    <submittedName>
        <fullName evidence="2">Uncharacterized protein</fullName>
    </submittedName>
</protein>
<feature type="compositionally biased region" description="Low complexity" evidence="1">
    <location>
        <begin position="331"/>
        <end position="342"/>
    </location>
</feature>
<name>A0A7R9LFD0_9ACAR</name>
<feature type="region of interest" description="Disordered" evidence="1">
    <location>
        <begin position="294"/>
        <end position="394"/>
    </location>
</feature>
<sequence>MKSVFNFVKSVFTSSDSNTSNNTTNSNNNNNNNESKSESESQKVTDRLFVNEMDTQHLPAHPNPQPVAAPPVPPPPPGCAGGVLLPHWRSEPLPAHLAPSKEQIEKEQYAYLPDKLLNTLNKDKKPFTYTPKGVSGNEKGKLDLTNIRSPKMKKRLLRNLADDEEDSDLMSDTERVTRSETPEVLSKQKPQMNARRAITPEVPQKQQMYSSPNPPLNGNTFPDIQRQINKDFESFIQKQMKQMEESLKKKENNGAIDVNGLEPEVQELLDSYANRQSVPMPNKVEPKSFERELITTNGGDNYPKPESTKPVTQPQPQPQPPPPPPPPPKPQTQYQYKPQSQPQPIPQAMETNINHSNERQNGNNDYRYDSKWDNNNPYNNDDNNHNNTINTSNPWDSDLLRHVLDGGLQEEIEKFEQISLETQKSFTSPKPNPYQPQNDSYYETEISSFETFGKSLPNPAPVWRPSNQFDDSYGTQNQTSSPYGSLNRGFNRNGLRSPQPYQSSQAVANTKPWSESSSPYSRVGQRSASVEPMYRSDIPSNQYRTGISDVPNYNSRPKPFYLCSEPPTPTATPPPQFIQQPIQRPPRDNQFSTFGKNCWPQKISYQNEMRTSGMDCGPQTKYIDSIGMYAQTTGPDEWDRSNTSTPVPRPADRNIKFSDRIITSPERTGIKSPEPPKPILKKKLPPSERPPDPTPSKYMGANIPSRSFRLLQLVTGEDIDNQFITDDNTVIETRIKPKTVTYSNHDDFGTDF</sequence>
<feature type="region of interest" description="Disordered" evidence="1">
    <location>
        <begin position="10"/>
        <end position="87"/>
    </location>
</feature>
<dbReference type="OrthoDB" id="6107953at2759"/>
<feature type="compositionally biased region" description="Acidic residues" evidence="1">
    <location>
        <begin position="162"/>
        <end position="171"/>
    </location>
</feature>
<feature type="region of interest" description="Disordered" evidence="1">
    <location>
        <begin position="457"/>
        <end position="550"/>
    </location>
</feature>
<dbReference type="PANTHER" id="PTHR48148:SF2">
    <property type="entry name" value="PA14 DOMAIN-CONTAINING PROTEIN"/>
    <property type="match status" value="1"/>
</dbReference>
<evidence type="ECO:0000313" key="2">
    <source>
        <dbReference type="EMBL" id="CAD7640677.1"/>
    </source>
</evidence>